<gene>
    <name evidence="2" type="ORF">AA0117_g10547</name>
    <name evidence="1" type="ORF">CC77DRAFT_1026667</name>
</gene>
<evidence type="ECO:0000313" key="3">
    <source>
        <dbReference type="Proteomes" id="UP000077248"/>
    </source>
</evidence>
<reference evidence="2" key="3">
    <citation type="journal article" date="2019" name="J. ISSAAS">
        <title>Genomics, evolutionary history and diagnostics of the Alternaria alternata species group including apple and Asian pear pathotypes.</title>
        <authorList>
            <person name="Armitage A.D."/>
            <person name="Cockerton H.M."/>
            <person name="Sreenivasaprasad S."/>
            <person name="Woodhall J."/>
            <person name="Lane C."/>
            <person name="Harrison R.J."/>
            <person name="Clarkson J.P."/>
        </authorList>
    </citation>
    <scope>NUCLEOTIDE SEQUENCE</scope>
    <source>
        <strain evidence="2">FERA 1177</strain>
    </source>
</reference>
<evidence type="ECO:0000313" key="2">
    <source>
        <dbReference type="EMBL" id="RYN70325.1"/>
    </source>
</evidence>
<name>A0A177D1V3_ALTAL</name>
<proteinExistence type="predicted"/>
<dbReference type="VEuPathDB" id="FungiDB:CC77DRAFT_1026667"/>
<dbReference type="OMA" id="MIYHHGE"/>
<accession>A0A177D1V3</accession>
<keyword evidence="3" id="KW-1185">Reference proteome</keyword>
<dbReference type="EMBL" id="PDXD01000041">
    <property type="protein sequence ID" value="RYN70325.1"/>
    <property type="molecule type" value="Genomic_DNA"/>
</dbReference>
<dbReference type="Gene3D" id="3.10.450.50">
    <property type="match status" value="1"/>
</dbReference>
<reference evidence="1 3" key="1">
    <citation type="submission" date="2016-05" db="EMBL/GenBank/DDBJ databases">
        <title>Comparative analysis of secretome profiles of manganese(II)-oxidizing ascomycete fungi.</title>
        <authorList>
            <consortium name="DOE Joint Genome Institute"/>
            <person name="Zeiner C.A."/>
            <person name="Purvine S.O."/>
            <person name="Zink E.M."/>
            <person name="Wu S."/>
            <person name="Pasa-Tolic L."/>
            <person name="Chaput D.L."/>
            <person name="Haridas S."/>
            <person name="Grigoriev I.V."/>
            <person name="Santelli C.M."/>
            <person name="Hansel C.M."/>
        </authorList>
    </citation>
    <scope>NUCLEOTIDE SEQUENCE [LARGE SCALE GENOMIC DNA]</scope>
    <source>
        <strain evidence="1 3">SRC1lrK2f</strain>
    </source>
</reference>
<dbReference type="KEGG" id="aalt:CC77DRAFT_1026667"/>
<dbReference type="Proteomes" id="UP000077248">
    <property type="component" value="Unassembled WGS sequence"/>
</dbReference>
<dbReference type="GeneID" id="29111900"/>
<evidence type="ECO:0000313" key="4">
    <source>
        <dbReference type="Proteomes" id="UP000291422"/>
    </source>
</evidence>
<dbReference type="SUPFAM" id="SSF54427">
    <property type="entry name" value="NTF2-like"/>
    <property type="match status" value="1"/>
</dbReference>
<protein>
    <recommendedName>
        <fullName evidence="5">SnoaL-like domain-containing protein</fullName>
    </recommendedName>
</protein>
<evidence type="ECO:0008006" key="5">
    <source>
        <dbReference type="Google" id="ProtNLM"/>
    </source>
</evidence>
<dbReference type="EMBL" id="KV441511">
    <property type="protein sequence ID" value="OAG13441.1"/>
    <property type="molecule type" value="Genomic_DNA"/>
</dbReference>
<dbReference type="Proteomes" id="UP000291422">
    <property type="component" value="Unassembled WGS sequence"/>
</dbReference>
<dbReference type="RefSeq" id="XP_018378862.1">
    <property type="nucleotide sequence ID" value="XM_018526306.1"/>
</dbReference>
<sequence length="186" mass="20472">MCNHCINFLANSILNKTFNTQHTATYDLDMALVPPTTNLREQMETTARAFLSAFEEGAAHSDPSVINRDLTSDCTRHFLPATVMKAFGLAAGASFDTNAFQSMFGNDIRVLHFKDNVMSNLAIDVEARRAAFTAKADVFVRSSGKTYSSEAAWFLYFNEDGSKVKKVVEFCDKDALLEMASDVAAA</sequence>
<evidence type="ECO:0000313" key="1">
    <source>
        <dbReference type="EMBL" id="OAG13441.1"/>
    </source>
</evidence>
<reference evidence="4" key="2">
    <citation type="journal article" date="2019" name="bioRxiv">
        <title>Genomics, evolutionary history and diagnostics of the Alternaria alternata species group including apple and Asian pear pathotypes.</title>
        <authorList>
            <person name="Armitage A.D."/>
            <person name="Cockerton H.M."/>
            <person name="Sreenivasaprasad S."/>
            <person name="Woodhall J.W."/>
            <person name="Lane C.R."/>
            <person name="Harrison R.J."/>
            <person name="Clarkson J.P."/>
        </authorList>
    </citation>
    <scope>NUCLEOTIDE SEQUENCE [LARGE SCALE GENOMIC DNA]</scope>
    <source>
        <strain evidence="4">FERA 1177</strain>
    </source>
</reference>
<dbReference type="AlphaFoldDB" id="A0A177D1V3"/>
<dbReference type="InterPro" id="IPR032710">
    <property type="entry name" value="NTF2-like_dom_sf"/>
</dbReference>
<organism evidence="1 3">
    <name type="scientific">Alternaria alternata</name>
    <name type="common">Alternaria rot fungus</name>
    <name type="synonym">Torula alternata</name>
    <dbReference type="NCBI Taxonomy" id="5599"/>
    <lineage>
        <taxon>Eukaryota</taxon>
        <taxon>Fungi</taxon>
        <taxon>Dikarya</taxon>
        <taxon>Ascomycota</taxon>
        <taxon>Pezizomycotina</taxon>
        <taxon>Dothideomycetes</taxon>
        <taxon>Pleosporomycetidae</taxon>
        <taxon>Pleosporales</taxon>
        <taxon>Pleosporineae</taxon>
        <taxon>Pleosporaceae</taxon>
        <taxon>Alternaria</taxon>
        <taxon>Alternaria sect. Alternaria</taxon>
        <taxon>Alternaria alternata complex</taxon>
    </lineage>
</organism>